<dbReference type="EMBL" id="BPLR01007561">
    <property type="protein sequence ID" value="GIY17909.1"/>
    <property type="molecule type" value="Genomic_DNA"/>
</dbReference>
<dbReference type="AlphaFoldDB" id="A0AAV4RA33"/>
<evidence type="ECO:0000256" key="1">
    <source>
        <dbReference type="SAM" id="MobiDB-lite"/>
    </source>
</evidence>
<protein>
    <submittedName>
        <fullName evidence="3">Uncharacterized protein</fullName>
    </submittedName>
</protein>
<proteinExistence type="predicted"/>
<organism evidence="3 4">
    <name type="scientific">Caerostris extrusa</name>
    <name type="common">Bark spider</name>
    <name type="synonym">Caerostris bankana</name>
    <dbReference type="NCBI Taxonomy" id="172846"/>
    <lineage>
        <taxon>Eukaryota</taxon>
        <taxon>Metazoa</taxon>
        <taxon>Ecdysozoa</taxon>
        <taxon>Arthropoda</taxon>
        <taxon>Chelicerata</taxon>
        <taxon>Arachnida</taxon>
        <taxon>Araneae</taxon>
        <taxon>Araneomorphae</taxon>
        <taxon>Entelegynae</taxon>
        <taxon>Araneoidea</taxon>
        <taxon>Araneidae</taxon>
        <taxon>Caerostris</taxon>
    </lineage>
</organism>
<feature type="region of interest" description="Disordered" evidence="1">
    <location>
        <begin position="387"/>
        <end position="406"/>
    </location>
</feature>
<sequence length="406" mass="44506">MWLVQCTPQIHKPDECLQVPHSTISASVLTNESVCEPSTALALTRRCHNYKGESLPLQSHSQSHLPVEATNTISWITTLTVMGAFRYFLVIFFLCSVVNLSFSEDSSETSTTETPTTSSSPVSERSGRKYIPLYEAPDRHADEGPFVFGPHASPRSLTKGNYLPYRHAASGVMKKSGTNVNWSVWKGDDNSGDEGSEEAEPPKWPMPGAWNNDPWAVDPTYLMMLKNAMADIKADQKPEGFIAKLKSDPALLLIAASIPISLLLAAVLPAVMNMWMNGSSMPVISTTATGNGAREQQLDILPYLTPLVDAVGTFGVRSISNPDCMQRIFCEVAQDKIPFPESKYIRKAVSIARFLSDGSWLENYGVKDLVDSLGSGKCQNIPCGDAKTSNTNSRYSRKLNEDPLVH</sequence>
<keyword evidence="2" id="KW-1133">Transmembrane helix</keyword>
<dbReference type="Proteomes" id="UP001054945">
    <property type="component" value="Unassembled WGS sequence"/>
</dbReference>
<evidence type="ECO:0000256" key="2">
    <source>
        <dbReference type="SAM" id="Phobius"/>
    </source>
</evidence>
<keyword evidence="4" id="KW-1185">Reference proteome</keyword>
<name>A0AAV4RA33_CAEEX</name>
<evidence type="ECO:0000313" key="4">
    <source>
        <dbReference type="Proteomes" id="UP001054945"/>
    </source>
</evidence>
<feature type="transmembrane region" description="Helical" evidence="2">
    <location>
        <begin position="250"/>
        <end position="276"/>
    </location>
</feature>
<comment type="caution">
    <text evidence="3">The sequence shown here is derived from an EMBL/GenBank/DDBJ whole genome shotgun (WGS) entry which is preliminary data.</text>
</comment>
<reference evidence="3 4" key="1">
    <citation type="submission" date="2021-06" db="EMBL/GenBank/DDBJ databases">
        <title>Caerostris extrusa draft genome.</title>
        <authorList>
            <person name="Kono N."/>
            <person name="Arakawa K."/>
        </authorList>
    </citation>
    <scope>NUCLEOTIDE SEQUENCE [LARGE SCALE GENOMIC DNA]</scope>
</reference>
<feature type="region of interest" description="Disordered" evidence="1">
    <location>
        <begin position="105"/>
        <end position="127"/>
    </location>
</feature>
<evidence type="ECO:0000313" key="3">
    <source>
        <dbReference type="EMBL" id="GIY17909.1"/>
    </source>
</evidence>
<feature type="compositionally biased region" description="Acidic residues" evidence="1">
    <location>
        <begin position="190"/>
        <end position="199"/>
    </location>
</feature>
<keyword evidence="2" id="KW-0472">Membrane</keyword>
<accession>A0AAV4RA33</accession>
<gene>
    <name evidence="3" type="primary">AVEN_275337_1</name>
    <name evidence="3" type="ORF">CEXT_128751</name>
</gene>
<keyword evidence="2" id="KW-0812">Transmembrane</keyword>
<feature type="region of interest" description="Disordered" evidence="1">
    <location>
        <begin position="184"/>
        <end position="209"/>
    </location>
</feature>
<feature type="compositionally biased region" description="Low complexity" evidence="1">
    <location>
        <begin position="105"/>
        <end position="124"/>
    </location>
</feature>